<feature type="transmembrane region" description="Helical" evidence="7">
    <location>
        <begin position="35"/>
        <end position="59"/>
    </location>
</feature>
<keyword evidence="5 7" id="KW-1133">Transmembrane helix</keyword>
<reference evidence="9" key="1">
    <citation type="submission" date="2009-11" db="EMBL/GenBank/DDBJ databases">
        <title>The complete chromosome 2 of Sphaerobacter thermophilus DSM 20745.</title>
        <authorList>
            <person name="Lucas S."/>
            <person name="Copeland A."/>
            <person name="Lapidus A."/>
            <person name="Glavina del Rio T."/>
            <person name="Dalin E."/>
            <person name="Tice H."/>
            <person name="Bruce D."/>
            <person name="Goodwin L."/>
            <person name="Pitluck S."/>
            <person name="Kyrpides N."/>
            <person name="Mavromatis K."/>
            <person name="Ivanova N."/>
            <person name="Mikhailova N."/>
            <person name="LaButti K.M."/>
            <person name="Clum A."/>
            <person name="Sun H.I."/>
            <person name="Brettin T."/>
            <person name="Detter J.C."/>
            <person name="Han C."/>
            <person name="Larimer F."/>
            <person name="Land M."/>
            <person name="Hauser L."/>
            <person name="Markowitz V."/>
            <person name="Cheng J.F."/>
            <person name="Hugenholtz P."/>
            <person name="Woyke T."/>
            <person name="Wu D."/>
            <person name="Steenblock K."/>
            <person name="Schneider S."/>
            <person name="Pukall R."/>
            <person name="Goeker M."/>
            <person name="Klenk H.P."/>
            <person name="Eisen J.A."/>
        </authorList>
    </citation>
    <scope>NUCLEOTIDE SEQUENCE [LARGE SCALE GENOMIC DNA]</scope>
    <source>
        <strain evidence="9">ATCC 49802 / DSM 20745 / S 6022</strain>
    </source>
</reference>
<dbReference type="GO" id="GO:0005886">
    <property type="term" value="C:plasma membrane"/>
    <property type="evidence" value="ECO:0007669"/>
    <property type="project" value="UniProtKB-SubCell"/>
</dbReference>
<dbReference type="RefSeq" id="WP_012873810.1">
    <property type="nucleotide sequence ID" value="NC_013524.1"/>
</dbReference>
<evidence type="ECO:0000256" key="7">
    <source>
        <dbReference type="SAM" id="Phobius"/>
    </source>
</evidence>
<name>D1CAD2_SPHTD</name>
<dbReference type="Pfam" id="PF05977">
    <property type="entry name" value="MFS_3"/>
    <property type="match status" value="1"/>
</dbReference>
<feature type="transmembrane region" description="Helical" evidence="7">
    <location>
        <begin position="240"/>
        <end position="258"/>
    </location>
</feature>
<keyword evidence="9" id="KW-1185">Reference proteome</keyword>
<proteinExistence type="predicted"/>
<feature type="transmembrane region" description="Helical" evidence="7">
    <location>
        <begin position="368"/>
        <end position="387"/>
    </location>
</feature>
<evidence type="ECO:0000256" key="1">
    <source>
        <dbReference type="ARBA" id="ARBA00004651"/>
    </source>
</evidence>
<sequence>MGRTTVPGHGDAARATMPAGTSVLHSLRAYPGFRILFGSTLGTNSAFWMWNIAAGWLALEMTNSPFFVGLTGFLGGIPTLIFSIPGGVILDRVDRRLVLLLAQGMVTVVASVVALLLMFDRMLPWHLLIAAFLNGTAMAFVFPTRNALVANLVPAHDLANAVALNAAGQNATRVVGPALAGPLIASLGVVGTFFACTASQVAAFVITLKLPSARPSPSAVRRTLWGSLIEGLSVIWRSEYLTGLMILAAVPTMLVMPYSNLLPVFAEHELGIGASGLGLLMAVNGAGAVLASLLVAGWRRLTDLPGVQVWTAAGFATVVLAFSWTPSPLLASVLTFMAGALSAIYLAVNNTKIHLSVDDSVRGRVLGVYLLTWGLLPVGTLPAGAIANRYGAPVAMTVLTLLALALILLTTLRFRALLRGEPPRVEAARQRG</sequence>
<dbReference type="InterPro" id="IPR010290">
    <property type="entry name" value="TM_effector"/>
</dbReference>
<gene>
    <name evidence="8" type="ordered locus">Sthe_3375</name>
</gene>
<dbReference type="InterPro" id="IPR036259">
    <property type="entry name" value="MFS_trans_sf"/>
</dbReference>
<dbReference type="InParanoid" id="D1CAD2"/>
<feature type="transmembrane region" description="Helical" evidence="7">
    <location>
        <begin position="393"/>
        <end position="414"/>
    </location>
</feature>
<feature type="transmembrane region" description="Helical" evidence="7">
    <location>
        <begin position="270"/>
        <end position="295"/>
    </location>
</feature>
<feature type="transmembrane region" description="Helical" evidence="7">
    <location>
        <begin position="330"/>
        <end position="348"/>
    </location>
</feature>
<feature type="transmembrane region" description="Helical" evidence="7">
    <location>
        <begin position="97"/>
        <end position="119"/>
    </location>
</feature>
<keyword evidence="2" id="KW-0813">Transport</keyword>
<feature type="transmembrane region" description="Helical" evidence="7">
    <location>
        <begin position="307"/>
        <end position="324"/>
    </location>
</feature>
<reference evidence="8 9" key="2">
    <citation type="journal article" date="2010" name="Stand. Genomic Sci.">
        <title>Complete genome sequence of Desulfohalobium retbaense type strain (HR(100)).</title>
        <authorList>
            <person name="Spring S."/>
            <person name="Nolan M."/>
            <person name="Lapidus A."/>
            <person name="Glavina Del Rio T."/>
            <person name="Copeland A."/>
            <person name="Tice H."/>
            <person name="Cheng J.F."/>
            <person name="Lucas S."/>
            <person name="Land M."/>
            <person name="Chen F."/>
            <person name="Bruce D."/>
            <person name="Goodwin L."/>
            <person name="Pitluck S."/>
            <person name="Ivanova N."/>
            <person name="Mavromatis K."/>
            <person name="Mikhailova N."/>
            <person name="Pati A."/>
            <person name="Chen A."/>
            <person name="Palaniappan K."/>
            <person name="Hauser L."/>
            <person name="Chang Y.J."/>
            <person name="Jeffries C.D."/>
            <person name="Munk C."/>
            <person name="Kiss H."/>
            <person name="Chain P."/>
            <person name="Han C."/>
            <person name="Brettin T."/>
            <person name="Detter J.C."/>
            <person name="Schuler E."/>
            <person name="Goker M."/>
            <person name="Rohde M."/>
            <person name="Bristow J."/>
            <person name="Eisen J.A."/>
            <person name="Markowitz V."/>
            <person name="Hugenholtz P."/>
            <person name="Kyrpides N.C."/>
            <person name="Klenk H.P."/>
        </authorList>
    </citation>
    <scope>NUCLEOTIDE SEQUENCE [LARGE SCALE GENOMIC DNA]</scope>
    <source>
        <strain evidence="9">ATCC 49802 / DSM 20745 / S 6022</strain>
    </source>
</reference>
<dbReference type="Gene3D" id="1.20.1250.20">
    <property type="entry name" value="MFS general substrate transporter like domains"/>
    <property type="match status" value="1"/>
</dbReference>
<evidence type="ECO:0000256" key="6">
    <source>
        <dbReference type="ARBA" id="ARBA00023136"/>
    </source>
</evidence>
<evidence type="ECO:0000256" key="3">
    <source>
        <dbReference type="ARBA" id="ARBA00022475"/>
    </source>
</evidence>
<evidence type="ECO:0000313" key="9">
    <source>
        <dbReference type="Proteomes" id="UP000002027"/>
    </source>
</evidence>
<keyword evidence="3" id="KW-1003">Cell membrane</keyword>
<evidence type="ECO:0000313" key="8">
    <source>
        <dbReference type="EMBL" id="ACZ40775.1"/>
    </source>
</evidence>
<dbReference type="CDD" id="cd06173">
    <property type="entry name" value="MFS_MefA_like"/>
    <property type="match status" value="1"/>
</dbReference>
<evidence type="ECO:0000256" key="4">
    <source>
        <dbReference type="ARBA" id="ARBA00022692"/>
    </source>
</evidence>
<comment type="subcellular location">
    <subcellularLocation>
        <location evidence="1">Cell membrane</location>
        <topology evidence="1">Multi-pass membrane protein</topology>
    </subcellularLocation>
</comment>
<accession>D1CAD2</accession>
<dbReference type="AlphaFoldDB" id="D1CAD2"/>
<evidence type="ECO:0000256" key="5">
    <source>
        <dbReference type="ARBA" id="ARBA00022989"/>
    </source>
</evidence>
<organism evidence="8 9">
    <name type="scientific">Sphaerobacter thermophilus (strain ATCC 49802 / DSM 20745 / KCCM 41009 / NCIMB 13125 / S 6022)</name>
    <dbReference type="NCBI Taxonomy" id="479434"/>
    <lineage>
        <taxon>Bacteria</taxon>
        <taxon>Pseudomonadati</taxon>
        <taxon>Thermomicrobiota</taxon>
        <taxon>Thermomicrobia</taxon>
        <taxon>Sphaerobacterales</taxon>
        <taxon>Sphaerobacterineae</taxon>
        <taxon>Sphaerobacteraceae</taxon>
        <taxon>Sphaerobacter</taxon>
    </lineage>
</organism>
<dbReference type="EMBL" id="CP001824">
    <property type="protein sequence ID" value="ACZ40775.1"/>
    <property type="molecule type" value="Genomic_DNA"/>
</dbReference>
<dbReference type="Proteomes" id="UP000002027">
    <property type="component" value="Chromosome 2"/>
</dbReference>
<protein>
    <submittedName>
        <fullName evidence="8">Major facilitator superfamily MFS_1</fullName>
    </submittedName>
</protein>
<dbReference type="HOGENOM" id="CLU_034180_11_2_0"/>
<dbReference type="SUPFAM" id="SSF103473">
    <property type="entry name" value="MFS general substrate transporter"/>
    <property type="match status" value="1"/>
</dbReference>
<dbReference type="eggNOG" id="COG2814">
    <property type="taxonomic scope" value="Bacteria"/>
</dbReference>
<keyword evidence="4 7" id="KW-0812">Transmembrane</keyword>
<feature type="transmembrane region" description="Helical" evidence="7">
    <location>
        <begin position="125"/>
        <end position="142"/>
    </location>
</feature>
<keyword evidence="6 7" id="KW-0472">Membrane</keyword>
<evidence type="ECO:0000256" key="2">
    <source>
        <dbReference type="ARBA" id="ARBA00022448"/>
    </source>
</evidence>
<feature type="transmembrane region" description="Helical" evidence="7">
    <location>
        <begin position="65"/>
        <end position="90"/>
    </location>
</feature>
<dbReference type="KEGG" id="sti:Sthe_3375"/>
<dbReference type="OrthoDB" id="9775268at2"/>
<dbReference type="PANTHER" id="PTHR23513:SF11">
    <property type="entry name" value="STAPHYLOFERRIN A TRANSPORTER"/>
    <property type="match status" value="1"/>
</dbReference>
<dbReference type="PANTHER" id="PTHR23513">
    <property type="entry name" value="INTEGRAL MEMBRANE EFFLUX PROTEIN-RELATED"/>
    <property type="match status" value="1"/>
</dbReference>